<dbReference type="OrthoDB" id="6174796at2759"/>
<organism evidence="2 3">
    <name type="scientific">Mytilus edulis</name>
    <name type="common">Blue mussel</name>
    <dbReference type="NCBI Taxonomy" id="6550"/>
    <lineage>
        <taxon>Eukaryota</taxon>
        <taxon>Metazoa</taxon>
        <taxon>Spiralia</taxon>
        <taxon>Lophotrochozoa</taxon>
        <taxon>Mollusca</taxon>
        <taxon>Bivalvia</taxon>
        <taxon>Autobranchia</taxon>
        <taxon>Pteriomorphia</taxon>
        <taxon>Mytilida</taxon>
        <taxon>Mytiloidea</taxon>
        <taxon>Mytilidae</taxon>
        <taxon>Mytilinae</taxon>
        <taxon>Mytilus</taxon>
    </lineage>
</organism>
<reference evidence="2" key="1">
    <citation type="submission" date="2021-03" db="EMBL/GenBank/DDBJ databases">
        <authorList>
            <person name="Bekaert M."/>
        </authorList>
    </citation>
    <scope>NUCLEOTIDE SEQUENCE</scope>
</reference>
<accession>A0A8S3RB95</accession>
<gene>
    <name evidence="2" type="ORF">MEDL_20923</name>
</gene>
<dbReference type="AlphaFoldDB" id="A0A8S3RB95"/>
<keyword evidence="3" id="KW-1185">Reference proteome</keyword>
<feature type="coiled-coil region" evidence="1">
    <location>
        <begin position="10"/>
        <end position="37"/>
    </location>
</feature>
<evidence type="ECO:0000256" key="1">
    <source>
        <dbReference type="SAM" id="Coils"/>
    </source>
</evidence>
<dbReference type="Proteomes" id="UP000683360">
    <property type="component" value="Unassembled WGS sequence"/>
</dbReference>
<name>A0A8S3RB95_MYTED</name>
<protein>
    <submittedName>
        <fullName evidence="2">Uncharacterized protein</fullName>
    </submittedName>
</protein>
<comment type="caution">
    <text evidence="2">The sequence shown here is derived from an EMBL/GenBank/DDBJ whole genome shotgun (WGS) entry which is preliminary data.</text>
</comment>
<feature type="coiled-coil region" evidence="1">
    <location>
        <begin position="204"/>
        <end position="238"/>
    </location>
</feature>
<sequence>MQLRKNKSVISATSELLKRAQENIRTLTCKLVESQNQPDSTEQLKECLDKITKLEKEKGRQCCMHEKISDLNNFLILKCDYQTYEIGNITTQNHELRNKFKILTDQSADMENQIRISRSSLFGKIRYTKSTSSKVSSEQKNSTKKQQRDNHRLIQYYSNKNSLRELPFSSVRNSAIVNFFDQAAPLKVELKQANIQLRKNKSVISATSELLKRAQENIRTLTCKLVESQNQLDSTEQLKECLDKITKLEKEKEDNAACTKKISDLNNFLILKCDYQTNEIGNIATQNHELRNKFKILTDQSADMENQIRICRNNHINRPNASQCSRNGRFNNQRTFYR</sequence>
<proteinExistence type="predicted"/>
<dbReference type="EMBL" id="CAJPWZ010001055">
    <property type="protein sequence ID" value="CAG2206615.1"/>
    <property type="molecule type" value="Genomic_DNA"/>
</dbReference>
<evidence type="ECO:0000313" key="2">
    <source>
        <dbReference type="EMBL" id="CAG2206615.1"/>
    </source>
</evidence>
<keyword evidence="1" id="KW-0175">Coiled coil</keyword>
<evidence type="ECO:0000313" key="3">
    <source>
        <dbReference type="Proteomes" id="UP000683360"/>
    </source>
</evidence>